<dbReference type="EC" id="2.5.1.25" evidence="1"/>
<protein>
    <recommendedName>
        <fullName evidence="1">tRNA-uridine aminocarboxypropyltransferase</fullName>
        <ecNumber evidence="1">2.5.1.25</ecNumber>
    </recommendedName>
</protein>
<dbReference type="GO" id="GO:0008033">
    <property type="term" value="P:tRNA processing"/>
    <property type="evidence" value="ECO:0007669"/>
    <property type="project" value="UniProtKB-KW"/>
</dbReference>
<reference evidence="7" key="1">
    <citation type="submission" date="2010-04" db="EMBL/GenBank/DDBJ databases">
        <authorList>
            <person name="Reid K.E."/>
            <person name="Liao N."/>
            <person name="Chan S."/>
            <person name="Docking R."/>
            <person name="Taylor G."/>
            <person name="Moore R."/>
            <person name="Mayo M."/>
            <person name="Munro S."/>
            <person name="King J."/>
            <person name="Yanchuk A."/>
            <person name="Holt R."/>
            <person name="Jones S."/>
            <person name="Marra M."/>
            <person name="Ritland C.E."/>
            <person name="Ritland K."/>
            <person name="Bohlmann J."/>
        </authorList>
    </citation>
    <scope>NUCLEOTIDE SEQUENCE</scope>
    <source>
        <tissue evidence="7">Bud</tissue>
    </source>
</reference>
<comment type="catalytic activity">
    <reaction evidence="5">
        <text>a uridine in tRNA + S-adenosyl-L-methionine = a 3-[(3S)-3-amino-3-carboxypropyl]uridine in tRNA + S-methyl-5'-thioadenosine + H(+)</text>
        <dbReference type="Rhea" id="RHEA:62432"/>
        <dbReference type="Rhea" id="RHEA-COMP:13339"/>
        <dbReference type="Rhea" id="RHEA-COMP:16092"/>
        <dbReference type="ChEBI" id="CHEBI:15378"/>
        <dbReference type="ChEBI" id="CHEBI:17509"/>
        <dbReference type="ChEBI" id="CHEBI:59789"/>
        <dbReference type="ChEBI" id="CHEBI:65315"/>
        <dbReference type="ChEBI" id="CHEBI:82930"/>
        <dbReference type="EC" id="2.5.1.25"/>
    </reaction>
</comment>
<keyword evidence="4" id="KW-0819">tRNA processing</keyword>
<dbReference type="GO" id="GO:0016432">
    <property type="term" value="F:tRNA-uridine aminocarboxypropyltransferase activity"/>
    <property type="evidence" value="ECO:0007669"/>
    <property type="project" value="UniProtKB-EC"/>
</dbReference>
<feature type="domain" description="DTW" evidence="6">
    <location>
        <begin position="190"/>
        <end position="421"/>
    </location>
</feature>
<dbReference type="AlphaFoldDB" id="D5ACL0"/>
<dbReference type="Pfam" id="PF03942">
    <property type="entry name" value="DTW"/>
    <property type="match status" value="1"/>
</dbReference>
<evidence type="ECO:0000256" key="5">
    <source>
        <dbReference type="ARBA" id="ARBA00048718"/>
    </source>
</evidence>
<accession>D5ACL0</accession>
<dbReference type="EMBL" id="BT123996">
    <property type="protein sequence ID" value="ADE77279.1"/>
    <property type="molecule type" value="mRNA"/>
</dbReference>
<name>D5ACL0_PICSI</name>
<keyword evidence="3" id="KW-0949">S-adenosyl-L-methionine</keyword>
<keyword evidence="2" id="KW-0808">Transferase</keyword>
<evidence type="ECO:0000256" key="2">
    <source>
        <dbReference type="ARBA" id="ARBA00022679"/>
    </source>
</evidence>
<dbReference type="PANTHER" id="PTHR21392">
    <property type="entry name" value="TRNA-URIDINE AMINOCARBOXYPROPYLTRANSFERASE 2"/>
    <property type="match status" value="1"/>
</dbReference>
<evidence type="ECO:0000259" key="6">
    <source>
        <dbReference type="SMART" id="SM01144"/>
    </source>
</evidence>
<dbReference type="PANTHER" id="PTHR21392:SF4">
    <property type="entry name" value="TRNA-URIDINE AMINOCARBOXYPROPYLTRANSFERASE"/>
    <property type="match status" value="1"/>
</dbReference>
<evidence type="ECO:0000256" key="3">
    <source>
        <dbReference type="ARBA" id="ARBA00022691"/>
    </source>
</evidence>
<evidence type="ECO:0000256" key="4">
    <source>
        <dbReference type="ARBA" id="ARBA00022694"/>
    </source>
</evidence>
<organism evidence="7">
    <name type="scientific">Picea sitchensis</name>
    <name type="common">Sitka spruce</name>
    <name type="synonym">Pinus sitchensis</name>
    <dbReference type="NCBI Taxonomy" id="3332"/>
    <lineage>
        <taxon>Eukaryota</taxon>
        <taxon>Viridiplantae</taxon>
        <taxon>Streptophyta</taxon>
        <taxon>Embryophyta</taxon>
        <taxon>Tracheophyta</taxon>
        <taxon>Spermatophyta</taxon>
        <taxon>Pinopsida</taxon>
        <taxon>Pinidae</taxon>
        <taxon>Conifers I</taxon>
        <taxon>Pinales</taxon>
        <taxon>Pinaceae</taxon>
        <taxon>Picea</taxon>
    </lineage>
</organism>
<evidence type="ECO:0000313" key="7">
    <source>
        <dbReference type="EMBL" id="ADE77279.1"/>
    </source>
</evidence>
<dbReference type="InterPro" id="IPR039262">
    <property type="entry name" value="DTWD2/TAPT"/>
</dbReference>
<dbReference type="InterPro" id="IPR005636">
    <property type="entry name" value="DTW"/>
</dbReference>
<evidence type="ECO:0000256" key="1">
    <source>
        <dbReference type="ARBA" id="ARBA00012386"/>
    </source>
</evidence>
<dbReference type="SMART" id="SM01144">
    <property type="entry name" value="DTW"/>
    <property type="match status" value="1"/>
</dbReference>
<proteinExistence type="evidence at transcript level"/>
<sequence>MERSTTAAFCLFTCSASSFRPFLHEISPYSLPISIHTHLRMELYPHNPPQNFPARYLKVSAFSNANAGNPTSVSTQLGADDYSSGNEEEGIEPMTSFVIGNDITLEEWQAWGTSSQIPAMVRKTIDDLNLLERELEIKLNFCTPRGKLQGQERIEEDKKHRATYKDLLVSEQKLQFFTARQVAYRLLGSRGYLCQNCWLPLLDCTCSKLIKHSLWRGIRFWLYMHPKDFLRKNNTGKLLWQVYGKEAARLCIFGIQEHEESMWNAFKLAGRDKVWCLYPDTNSNVHCVEELSVPKHVASSSDQSLMMDDQLSMNFILVDGTWRNSRAMFCRLKEHAHAVWGGESLPCLALSHSNLSVMHRLRPQPSLDRTCTAGAAVQLLYDLCLVQELEPKGLDQSAKALENSLDLLLNALSGRRQRSGKPIVRAQRWKENV</sequence>